<feature type="transmembrane region" description="Helical" evidence="1">
    <location>
        <begin position="130"/>
        <end position="150"/>
    </location>
</feature>
<keyword evidence="4" id="KW-1185">Reference proteome</keyword>
<keyword evidence="1" id="KW-0472">Membrane</keyword>
<evidence type="ECO:0000259" key="2">
    <source>
        <dbReference type="Pfam" id="PF07331"/>
    </source>
</evidence>
<dbReference type="InterPro" id="IPR009936">
    <property type="entry name" value="DUF1468"/>
</dbReference>
<feature type="transmembrane region" description="Helical" evidence="1">
    <location>
        <begin position="81"/>
        <end position="110"/>
    </location>
</feature>
<feature type="transmembrane region" description="Helical" evidence="1">
    <location>
        <begin position="38"/>
        <end position="60"/>
    </location>
</feature>
<dbReference type="Pfam" id="PF07331">
    <property type="entry name" value="TctB"/>
    <property type="match status" value="1"/>
</dbReference>
<proteinExistence type="predicted"/>
<evidence type="ECO:0000256" key="1">
    <source>
        <dbReference type="SAM" id="Phobius"/>
    </source>
</evidence>
<gene>
    <name evidence="3" type="ORF">JOC48_000513</name>
</gene>
<reference evidence="3 4" key="1">
    <citation type="submission" date="2021-01" db="EMBL/GenBank/DDBJ databases">
        <title>Genomic Encyclopedia of Type Strains, Phase IV (KMG-IV): sequencing the most valuable type-strain genomes for metagenomic binning, comparative biology and taxonomic classification.</title>
        <authorList>
            <person name="Goeker M."/>
        </authorList>
    </citation>
    <scope>NUCLEOTIDE SEQUENCE [LARGE SCALE GENOMIC DNA]</scope>
    <source>
        <strain evidence="3 4">DSM 23711</strain>
    </source>
</reference>
<dbReference type="EMBL" id="JAFBDR010000002">
    <property type="protein sequence ID" value="MBM7570035.1"/>
    <property type="molecule type" value="Genomic_DNA"/>
</dbReference>
<feature type="domain" description="DUF1468" evidence="2">
    <location>
        <begin position="6"/>
        <end position="151"/>
    </location>
</feature>
<keyword evidence="1" id="KW-1133">Transmembrane helix</keyword>
<organism evidence="3 4">
    <name type="scientific">Aquibacillus albus</name>
    <dbReference type="NCBI Taxonomy" id="1168171"/>
    <lineage>
        <taxon>Bacteria</taxon>
        <taxon>Bacillati</taxon>
        <taxon>Bacillota</taxon>
        <taxon>Bacilli</taxon>
        <taxon>Bacillales</taxon>
        <taxon>Bacillaceae</taxon>
        <taxon>Aquibacillus</taxon>
    </lineage>
</organism>
<name>A0ABS2MVW6_9BACI</name>
<keyword evidence="1" id="KW-0812">Transmembrane</keyword>
<feature type="transmembrane region" description="Helical" evidence="1">
    <location>
        <begin position="7"/>
        <end position="26"/>
    </location>
</feature>
<evidence type="ECO:0000313" key="3">
    <source>
        <dbReference type="EMBL" id="MBM7570035.1"/>
    </source>
</evidence>
<comment type="caution">
    <text evidence="3">The sequence shown here is derived from an EMBL/GenBank/DDBJ whole genome shotgun (WGS) entry which is preliminary data.</text>
</comment>
<accession>A0ABS2MVW6</accession>
<sequence>MVQDRIFGISVLIFCLIMFMETFNFAEKTPWQIAGPAVFPRFIIAVIAVVTLVLLIKSFLQKSDRTSSFSWETFINKYGKTIILFALFGVYVVLLPILSFIIATLLFLIVGQAVLMGLKKPKTIVLNLSISVIMTFSVYLIFTHLLNIWLP</sequence>
<dbReference type="RefSeq" id="WP_204497475.1">
    <property type="nucleotide sequence ID" value="NZ_JAFBDR010000002.1"/>
</dbReference>
<protein>
    <submittedName>
        <fullName evidence="3">Tricarboxylic transport membrane protein</fullName>
    </submittedName>
</protein>
<evidence type="ECO:0000313" key="4">
    <source>
        <dbReference type="Proteomes" id="UP001296943"/>
    </source>
</evidence>
<dbReference type="Proteomes" id="UP001296943">
    <property type="component" value="Unassembled WGS sequence"/>
</dbReference>